<evidence type="ECO:0000256" key="1">
    <source>
        <dbReference type="SAM" id="MobiDB-lite"/>
    </source>
</evidence>
<dbReference type="STRING" id="1126212.K2QZE5"/>
<dbReference type="EMBL" id="AHHD01000300">
    <property type="protein sequence ID" value="EKG15366.1"/>
    <property type="molecule type" value="Genomic_DNA"/>
</dbReference>
<dbReference type="InParanoid" id="K2QZE5"/>
<dbReference type="OrthoDB" id="3222at2759"/>
<comment type="caution">
    <text evidence="2">The sequence shown here is derived from an EMBL/GenBank/DDBJ whole genome shotgun (WGS) entry which is preliminary data.</text>
</comment>
<evidence type="ECO:0000313" key="2">
    <source>
        <dbReference type="EMBL" id="EKG15366.1"/>
    </source>
</evidence>
<feature type="region of interest" description="Disordered" evidence="1">
    <location>
        <begin position="140"/>
        <end position="162"/>
    </location>
</feature>
<protein>
    <submittedName>
        <fullName evidence="2">Glycerol uptake facilitator, putative</fullName>
    </submittedName>
</protein>
<dbReference type="HOGENOM" id="CLU_1372441_0_0_1"/>
<gene>
    <name evidence="2" type="ORF">MPH_07417</name>
</gene>
<proteinExistence type="predicted"/>
<dbReference type="Proteomes" id="UP000007129">
    <property type="component" value="Unassembled WGS sequence"/>
</dbReference>
<dbReference type="AlphaFoldDB" id="K2QZE5"/>
<reference evidence="2 3" key="1">
    <citation type="journal article" date="2012" name="BMC Genomics">
        <title>Tools to kill: Genome of one of the most destructive plant pathogenic fungi Macrophomina phaseolina.</title>
        <authorList>
            <person name="Islam M.S."/>
            <person name="Haque M.S."/>
            <person name="Islam M.M."/>
            <person name="Emdad E.M."/>
            <person name="Halim A."/>
            <person name="Hossen Q.M.M."/>
            <person name="Hossain M.Z."/>
            <person name="Ahmed B."/>
            <person name="Rahim S."/>
            <person name="Rahman M.S."/>
            <person name="Alam M.M."/>
            <person name="Hou S."/>
            <person name="Wan X."/>
            <person name="Saito J.A."/>
            <person name="Alam M."/>
        </authorList>
    </citation>
    <scope>NUCLEOTIDE SEQUENCE [LARGE SCALE GENOMIC DNA]</scope>
    <source>
        <strain evidence="2 3">MS6</strain>
    </source>
</reference>
<name>K2QZE5_MACPH</name>
<sequence length="199" mass="22140">MAGLVLMGQYHEQISAFNTASLAKTGSSVYNGGPASILCTFPGETQHNLGYLFLIEFFVDSYIVSTPLPFPYFSPSTQKNASIHSGTSKPASLTQGPPPLAFPPSAGHRHLVRARPSKSLHRARVGALRHRLRLRRHGVGLRRRQHQHEPGPRPGHAPRRRHLLRRRGLLVPQLRVDRHPGQRAGDHLRDLLLRARAQG</sequence>
<accession>K2QZE5</accession>
<evidence type="ECO:0000313" key="3">
    <source>
        <dbReference type="Proteomes" id="UP000007129"/>
    </source>
</evidence>
<feature type="compositionally biased region" description="Polar residues" evidence="1">
    <location>
        <begin position="77"/>
        <end position="95"/>
    </location>
</feature>
<organism evidence="2 3">
    <name type="scientific">Macrophomina phaseolina (strain MS6)</name>
    <name type="common">Charcoal rot fungus</name>
    <dbReference type="NCBI Taxonomy" id="1126212"/>
    <lineage>
        <taxon>Eukaryota</taxon>
        <taxon>Fungi</taxon>
        <taxon>Dikarya</taxon>
        <taxon>Ascomycota</taxon>
        <taxon>Pezizomycotina</taxon>
        <taxon>Dothideomycetes</taxon>
        <taxon>Dothideomycetes incertae sedis</taxon>
        <taxon>Botryosphaeriales</taxon>
        <taxon>Botryosphaeriaceae</taxon>
        <taxon>Macrophomina</taxon>
    </lineage>
</organism>
<dbReference type="VEuPathDB" id="FungiDB:MPH_07417"/>
<feature type="region of interest" description="Disordered" evidence="1">
    <location>
        <begin position="77"/>
        <end position="107"/>
    </location>
</feature>